<keyword evidence="4" id="KW-0010">Activator</keyword>
<evidence type="ECO:0000256" key="3">
    <source>
        <dbReference type="ARBA" id="ARBA00023015"/>
    </source>
</evidence>
<accession>A0A0E3XAD0</accession>
<evidence type="ECO:0000313" key="8">
    <source>
        <dbReference type="Proteomes" id="UP000152300"/>
    </source>
</evidence>
<evidence type="ECO:0000313" key="5">
    <source>
        <dbReference type="EMBL" id="AKC03269.1"/>
    </source>
</evidence>
<evidence type="ECO:0000256" key="2">
    <source>
        <dbReference type="ARBA" id="ARBA00015436"/>
    </source>
</evidence>
<dbReference type="EMBL" id="KM875470">
    <property type="protein sequence ID" value="AKC03269.1"/>
    <property type="molecule type" value="Genomic_DNA"/>
</dbReference>
<evidence type="ECO:0000313" key="6">
    <source>
        <dbReference type="EMBL" id="AKC03398.1"/>
    </source>
</evidence>
<name>A0A0E3XAD0_9POXV</name>
<sequence>MLGLFSFLRSVEDSYRRTIFNFHISHSAEVGDVYGVLRDRILGATTFEEVAPAGLGASLAKVVYCDISTTKHIVNHAAFAPRARPTRRGAALSQFFDVHVGDDACSRRTAEIFDQERSSLVSYVKTTAKRCKIDYGEIKRTIHGGRQSYFAGRRSDDYMCTTVRTDPSKPWIKSISKQLRVDILHHSISTRGKSSILQTIEIVLTNRTCVKIFKDSTMHIILSKDDSERGCADLVDKLFGTYAITFRVIAAITGTACFAEVAEASARVLALDGADAKIAAIEDMRHAYGVRNFKIGMFNLTYTGAIEHTVFPSLIPTDSRIKFFKGKKLNIVAVRSTEEGRECVDQAQALLALMRERSARLEAVDVTAASVDFLKELLVSG</sequence>
<keyword evidence="3" id="KW-0805">Transcription regulation</keyword>
<evidence type="ECO:0000256" key="1">
    <source>
        <dbReference type="ARBA" id="ARBA00003344"/>
    </source>
</evidence>
<proteinExistence type="predicted"/>
<dbReference type="Proteomes" id="UP000152300">
    <property type="component" value="Segment"/>
</dbReference>
<comment type="function">
    <text evidence="1">Acts with RNA polymerase to initiate transcription from intermediate gene promoters.</text>
</comment>
<evidence type="ECO:0000313" key="7">
    <source>
        <dbReference type="Proteomes" id="UP000136698"/>
    </source>
</evidence>
<dbReference type="InterPro" id="IPR008789">
    <property type="entry name" value="Poxvirus_intermed-TF"/>
</dbReference>
<dbReference type="Proteomes" id="UP000136698">
    <property type="component" value="Segment"/>
</dbReference>
<dbReference type="Pfam" id="PF05718">
    <property type="entry name" value="Pox_int_trans"/>
    <property type="match status" value="1"/>
</dbReference>
<keyword evidence="3" id="KW-0804">Transcription</keyword>
<gene>
    <name evidence="5" type="ORF">BVTX09c15_100</name>
    <name evidence="6" type="ORF">BVTX09c5_100</name>
</gene>
<dbReference type="EMBL" id="KM875471">
    <property type="protein sequence ID" value="AKC03398.1"/>
    <property type="molecule type" value="Genomic_DNA"/>
</dbReference>
<protein>
    <recommendedName>
        <fullName evidence="2">Intermediate transcription factor 3 large subunit</fullName>
    </recommendedName>
</protein>
<evidence type="ECO:0000256" key="4">
    <source>
        <dbReference type="ARBA" id="ARBA00023159"/>
    </source>
</evidence>
<reference evidence="7 8" key="1">
    <citation type="journal article" date="2015" name="Arch. Virol.">
        <title>Coinfection with multiple strains of bovine papular stomatitis virus.</title>
        <authorList>
            <person name="Huang T."/>
            <person name="Tulman E.R."/>
            <person name="Diel D.G."/>
            <person name="Khatiwada S."/>
            <person name="Sims W."/>
            <person name="Edwards J.F."/>
            <person name="Wen X."/>
            <person name="Kutish G.F."/>
            <person name="Rock D.L."/>
            <person name="Delhon G."/>
        </authorList>
    </citation>
    <scope>NUCLEOTIDE SEQUENCE [LARGE SCALE GENOMIC DNA]</scope>
    <source>
        <strain evidence="5">BV-TX09c15</strain>
        <strain evidence="6">BV-TX09c5</strain>
    </source>
</reference>
<organism evidence="6 7">
    <name type="scientific">Bovine papular stomatitis virus</name>
    <dbReference type="NCBI Taxonomy" id="129727"/>
    <lineage>
        <taxon>Viruses</taxon>
        <taxon>Varidnaviria</taxon>
        <taxon>Bamfordvirae</taxon>
        <taxon>Nucleocytoviricota</taxon>
        <taxon>Pokkesviricetes</taxon>
        <taxon>Chitovirales</taxon>
        <taxon>Poxviridae</taxon>
        <taxon>Chordopoxvirinae</taxon>
        <taxon>Parapoxvirus</taxon>
        <taxon>Parapoxvirus bovinestomatitis</taxon>
    </lineage>
</organism>